<feature type="compositionally biased region" description="Basic and acidic residues" evidence="1">
    <location>
        <begin position="56"/>
        <end position="74"/>
    </location>
</feature>
<proteinExistence type="predicted"/>
<feature type="region of interest" description="Disordered" evidence="1">
    <location>
        <begin position="54"/>
        <end position="76"/>
    </location>
</feature>
<evidence type="ECO:0000313" key="2">
    <source>
        <dbReference type="EMBL" id="KAK5858477.1"/>
    </source>
</evidence>
<dbReference type="Gene3D" id="3.30.930.10">
    <property type="entry name" value="Bira Bifunctional Protein, Domain 2"/>
    <property type="match status" value="1"/>
</dbReference>
<reference evidence="2 3" key="2">
    <citation type="journal article" date="2023" name="Mol. Biol. Evol.">
        <title>Genomics of Secondarily Temperate Adaptation in the Only Non-Antarctic Icefish.</title>
        <authorList>
            <person name="Rivera-Colon A.G."/>
            <person name="Rayamajhi N."/>
            <person name="Minhas B.F."/>
            <person name="Madrigal G."/>
            <person name="Bilyk K.T."/>
            <person name="Yoon V."/>
            <person name="Hune M."/>
            <person name="Gregory S."/>
            <person name="Cheng C.H.C."/>
            <person name="Catchen J.M."/>
        </authorList>
    </citation>
    <scope>NUCLEOTIDE SEQUENCE [LARGE SCALE GENOMIC DNA]</scope>
    <source>
        <strain evidence="2">JMC-PN-2008</strain>
    </source>
</reference>
<comment type="caution">
    <text evidence="2">The sequence shown here is derived from an EMBL/GenBank/DDBJ whole genome shotgun (WGS) entry which is preliminary data.</text>
</comment>
<evidence type="ECO:0000256" key="1">
    <source>
        <dbReference type="SAM" id="MobiDB-lite"/>
    </source>
</evidence>
<accession>A0AAN8AKP5</accession>
<evidence type="ECO:0000313" key="3">
    <source>
        <dbReference type="Proteomes" id="UP001346869"/>
    </source>
</evidence>
<sequence>MGATSDKVRIKEAESLMSACSLVDAEGEGGHYVLRPTLLPHIEELLPKRLINNAGRHGENEGNSKSVEGHKKEGPFGGSNGVTSLLFGISGLVFKSVPVNLWAPPAFHELLLRGIFPSDCNPVKLFGQRLEELLAPYGVSLSTDQGGLRLKAQPMGLVGRVFASNEGDNISDVCVTVSLNLDLLAVLLFSLPDWRLLWSHDPRFIQHFELCPSPGKPFQPFSLYPEHFSFDISFWTGPMWMRGSSTL</sequence>
<protein>
    <submittedName>
        <fullName evidence="2">Uncharacterized protein</fullName>
    </submittedName>
</protein>
<gene>
    <name evidence="2" type="ORF">PBY51_002612</name>
</gene>
<dbReference type="Proteomes" id="UP001346869">
    <property type="component" value="Unassembled WGS sequence"/>
</dbReference>
<keyword evidence="3" id="KW-1185">Reference proteome</keyword>
<reference evidence="2 3" key="1">
    <citation type="journal article" date="2023" name="Genes (Basel)">
        <title>Chromosome-Level Genome Assembly and Circadian Gene Repertoire of the Patagonia Blennie Eleginops maclovinus-The Closest Ancestral Proxy of Antarctic Cryonotothenioids.</title>
        <authorList>
            <person name="Cheng C.C."/>
            <person name="Rivera-Colon A.G."/>
            <person name="Minhas B.F."/>
            <person name="Wilson L."/>
            <person name="Rayamajhi N."/>
            <person name="Vargas-Chacoff L."/>
            <person name="Catchen J.M."/>
        </authorList>
    </citation>
    <scope>NUCLEOTIDE SEQUENCE [LARGE SCALE GENOMIC DNA]</scope>
    <source>
        <strain evidence="2">JMC-PN-2008</strain>
    </source>
</reference>
<name>A0AAN8AKP5_ELEMC</name>
<dbReference type="EMBL" id="JAUZQC010000015">
    <property type="protein sequence ID" value="KAK5858477.1"/>
    <property type="molecule type" value="Genomic_DNA"/>
</dbReference>
<dbReference type="InterPro" id="IPR045864">
    <property type="entry name" value="aa-tRNA-synth_II/BPL/LPL"/>
</dbReference>
<dbReference type="AlphaFoldDB" id="A0AAN8AKP5"/>
<organism evidence="2 3">
    <name type="scientific">Eleginops maclovinus</name>
    <name type="common">Patagonian blennie</name>
    <name type="synonym">Eleginus maclovinus</name>
    <dbReference type="NCBI Taxonomy" id="56733"/>
    <lineage>
        <taxon>Eukaryota</taxon>
        <taxon>Metazoa</taxon>
        <taxon>Chordata</taxon>
        <taxon>Craniata</taxon>
        <taxon>Vertebrata</taxon>
        <taxon>Euteleostomi</taxon>
        <taxon>Actinopterygii</taxon>
        <taxon>Neopterygii</taxon>
        <taxon>Teleostei</taxon>
        <taxon>Neoteleostei</taxon>
        <taxon>Acanthomorphata</taxon>
        <taxon>Eupercaria</taxon>
        <taxon>Perciformes</taxon>
        <taxon>Notothenioidei</taxon>
        <taxon>Eleginopidae</taxon>
        <taxon>Eleginops</taxon>
    </lineage>
</organism>